<sequence>MSRAFITKVKGFYRSYSTMSEKSAVIFLAPGSEEMELVISADVLRRAGVKVTIAGLTGLEPTKCSRDLMIVPDKAASDAIRDGPYDAVILPGGLGGSKCFVASAEIGQLLKDQESSGRLVAAICAAPTALKAHGIALGKSLTSYPSFKEELSECYNYLEDRVVVDGNLITSRGPTTAFDFAMAISNYLVGKETTSKVAKGLLLE</sequence>
<organism evidence="5 6">
    <name type="scientific">Cimex lectularius</name>
    <name type="common">Bed bug</name>
    <name type="synonym">Acanthia lectularia</name>
    <dbReference type="NCBI Taxonomy" id="79782"/>
    <lineage>
        <taxon>Eukaryota</taxon>
        <taxon>Metazoa</taxon>
        <taxon>Ecdysozoa</taxon>
        <taxon>Arthropoda</taxon>
        <taxon>Hexapoda</taxon>
        <taxon>Insecta</taxon>
        <taxon>Pterygota</taxon>
        <taxon>Neoptera</taxon>
        <taxon>Paraneoptera</taxon>
        <taxon>Hemiptera</taxon>
        <taxon>Heteroptera</taxon>
        <taxon>Panheteroptera</taxon>
        <taxon>Cimicomorpha</taxon>
        <taxon>Cimicidae</taxon>
        <taxon>Cimex</taxon>
    </lineage>
</organism>
<evidence type="ECO:0000313" key="5">
    <source>
        <dbReference type="EnsemblMetazoa" id="XP_014255674.1"/>
    </source>
</evidence>
<accession>A0A8I6S206</accession>
<keyword evidence="3" id="KW-0558">Oxidation</keyword>
<reference evidence="5" key="1">
    <citation type="submission" date="2022-01" db="UniProtKB">
        <authorList>
            <consortium name="EnsemblMetazoa"/>
        </authorList>
    </citation>
    <scope>IDENTIFICATION</scope>
</reference>
<dbReference type="GO" id="GO:0005634">
    <property type="term" value="C:nucleus"/>
    <property type="evidence" value="ECO:0007669"/>
    <property type="project" value="TreeGrafter"/>
</dbReference>
<proteinExistence type="predicted"/>
<dbReference type="RefSeq" id="XP_014255674.1">
    <property type="nucleotide sequence ID" value="XM_014400188.2"/>
</dbReference>
<dbReference type="SUPFAM" id="SSF52317">
    <property type="entry name" value="Class I glutamine amidotransferase-like"/>
    <property type="match status" value="1"/>
</dbReference>
<dbReference type="FunFam" id="3.40.50.880:FF:000022">
    <property type="entry name" value="protein deglycase DJ-1"/>
    <property type="match status" value="1"/>
</dbReference>
<evidence type="ECO:0000313" key="6">
    <source>
        <dbReference type="Proteomes" id="UP000494040"/>
    </source>
</evidence>
<keyword evidence="6" id="KW-1185">Reference proteome</keyword>
<name>A0A8I6S206_CIMLE</name>
<dbReference type="GO" id="GO:1903189">
    <property type="term" value="P:glyoxal metabolic process"/>
    <property type="evidence" value="ECO:0007669"/>
    <property type="project" value="TreeGrafter"/>
</dbReference>
<dbReference type="GO" id="GO:0005739">
    <property type="term" value="C:mitochondrion"/>
    <property type="evidence" value="ECO:0007669"/>
    <property type="project" value="TreeGrafter"/>
</dbReference>
<evidence type="ECO:0000256" key="2">
    <source>
        <dbReference type="ARBA" id="ARBA00022490"/>
    </source>
</evidence>
<protein>
    <recommendedName>
        <fullName evidence="4">DJ-1/PfpI domain-containing protein</fullName>
    </recommendedName>
</protein>
<dbReference type="OrthoDB" id="543156at2759"/>
<dbReference type="KEGG" id="clec:106670124"/>
<dbReference type="Gene3D" id="3.40.50.880">
    <property type="match status" value="1"/>
</dbReference>
<dbReference type="AlphaFoldDB" id="A0A8I6S206"/>
<evidence type="ECO:0000256" key="3">
    <source>
        <dbReference type="ARBA" id="ARBA00023097"/>
    </source>
</evidence>
<comment type="subcellular location">
    <subcellularLocation>
        <location evidence="1">Cytoplasm</location>
    </subcellularLocation>
</comment>
<dbReference type="GO" id="GO:0051896">
    <property type="term" value="P:regulation of phosphatidylinositol 3-kinase/protein kinase B signal transduction"/>
    <property type="evidence" value="ECO:0007669"/>
    <property type="project" value="UniProtKB-ARBA"/>
</dbReference>
<dbReference type="CDD" id="cd03135">
    <property type="entry name" value="GATase1_DJ-1"/>
    <property type="match status" value="1"/>
</dbReference>
<dbReference type="PANTHER" id="PTHR48094">
    <property type="entry name" value="PROTEIN/NUCLEIC ACID DEGLYCASE DJ-1-RELATED"/>
    <property type="match status" value="1"/>
</dbReference>
<dbReference type="OMA" id="KATCYPG"/>
<keyword evidence="2" id="KW-0963">Cytoplasm</keyword>
<evidence type="ECO:0000256" key="1">
    <source>
        <dbReference type="ARBA" id="ARBA00004496"/>
    </source>
</evidence>
<dbReference type="InterPro" id="IPR050325">
    <property type="entry name" value="Prot/Nucl_acid_deglycase"/>
</dbReference>
<dbReference type="GO" id="GO:0006979">
    <property type="term" value="P:response to oxidative stress"/>
    <property type="evidence" value="ECO:0007669"/>
    <property type="project" value="UniProtKB-ARBA"/>
</dbReference>
<dbReference type="Pfam" id="PF01965">
    <property type="entry name" value="DJ-1_PfpI"/>
    <property type="match status" value="1"/>
</dbReference>
<dbReference type="InterPro" id="IPR002818">
    <property type="entry name" value="DJ-1/PfpI"/>
</dbReference>
<dbReference type="NCBIfam" id="TIGR01383">
    <property type="entry name" value="not_thiJ"/>
    <property type="match status" value="1"/>
</dbReference>
<dbReference type="Proteomes" id="UP000494040">
    <property type="component" value="Unassembled WGS sequence"/>
</dbReference>
<dbReference type="PANTHER" id="PTHR48094:SF12">
    <property type="entry name" value="PARKINSON DISEASE PROTEIN 7 HOMOLOG"/>
    <property type="match status" value="1"/>
</dbReference>
<dbReference type="GeneID" id="106670124"/>
<dbReference type="GO" id="GO:0046295">
    <property type="term" value="P:glycolate biosynthetic process"/>
    <property type="evidence" value="ECO:0007669"/>
    <property type="project" value="TreeGrafter"/>
</dbReference>
<feature type="domain" description="DJ-1/PfpI" evidence="4">
    <location>
        <begin position="22"/>
        <end position="185"/>
    </location>
</feature>
<dbReference type="InterPro" id="IPR006287">
    <property type="entry name" value="DJ-1"/>
</dbReference>
<dbReference type="EnsemblMetazoa" id="XM_014400188.2">
    <property type="protein sequence ID" value="XP_014255674.1"/>
    <property type="gene ID" value="LOC106670124"/>
</dbReference>
<dbReference type="InterPro" id="IPR029062">
    <property type="entry name" value="Class_I_gatase-like"/>
</dbReference>
<evidence type="ECO:0000259" key="4">
    <source>
        <dbReference type="Pfam" id="PF01965"/>
    </source>
</evidence>